<sequence length="279" mass="28351">MTYPSHEPQPAPAAGSTARWGFRAAEFLAVGGGTLAAALVIQLVIGVAIGASPFLGGVFGMTGALLKWGVWFAALAVIVSAPRPPSPKARLGLAVAVAAVLDVGFTLATGAPPVFFLLAGGPTVFAFTAAAAIGGYLGAMMLTRHRVGESMGRWALSAVTTVLLIVGGALVGALFLQYFDVYFNIGGTIPTATAAEIARFEVTVIVCLLAIAAAVVVAAIRRRKGVVLLALALAVVALGTAAVLPVPRGRWFIAPEPQWEPPANHAPCFGEGDPDCVGG</sequence>
<keyword evidence="1" id="KW-0472">Membrane</keyword>
<accession>A0A4P6FV80</accession>
<feature type="transmembrane region" description="Helical" evidence="1">
    <location>
        <begin position="27"/>
        <end position="51"/>
    </location>
</feature>
<gene>
    <name evidence="2" type="ORF">ET445_15300</name>
</gene>
<feature type="transmembrane region" description="Helical" evidence="1">
    <location>
        <begin position="226"/>
        <end position="246"/>
    </location>
</feature>
<evidence type="ECO:0000313" key="2">
    <source>
        <dbReference type="EMBL" id="QAY74488.1"/>
    </source>
</evidence>
<dbReference type="Proteomes" id="UP000291259">
    <property type="component" value="Chromosome"/>
</dbReference>
<feature type="transmembrane region" description="Helical" evidence="1">
    <location>
        <begin position="91"/>
        <end position="108"/>
    </location>
</feature>
<dbReference type="OrthoDB" id="5114416at2"/>
<reference evidence="2 3" key="1">
    <citation type="submission" date="2019-01" db="EMBL/GenBank/DDBJ databases">
        <title>Genome sequencing of strain FW100M-8.</title>
        <authorList>
            <person name="Heo J."/>
            <person name="Kim S.-J."/>
            <person name="Kim J.-S."/>
            <person name="Hong S.-B."/>
            <person name="Kwon S.-W."/>
        </authorList>
    </citation>
    <scope>NUCLEOTIDE SEQUENCE [LARGE SCALE GENOMIC DNA]</scope>
    <source>
        <strain evidence="2 3">FW100M-8</strain>
    </source>
</reference>
<protein>
    <submittedName>
        <fullName evidence="2">Uncharacterized protein</fullName>
    </submittedName>
</protein>
<dbReference type="KEGG" id="agf:ET445_15300"/>
<dbReference type="AlphaFoldDB" id="A0A4P6FV80"/>
<feature type="transmembrane region" description="Helical" evidence="1">
    <location>
        <begin position="57"/>
        <end position="79"/>
    </location>
</feature>
<keyword evidence="3" id="KW-1185">Reference proteome</keyword>
<feature type="transmembrane region" description="Helical" evidence="1">
    <location>
        <begin position="154"/>
        <end position="177"/>
    </location>
</feature>
<evidence type="ECO:0000256" key="1">
    <source>
        <dbReference type="SAM" id="Phobius"/>
    </source>
</evidence>
<organism evidence="2 3">
    <name type="scientific">Agromyces protaetiae</name>
    <dbReference type="NCBI Taxonomy" id="2509455"/>
    <lineage>
        <taxon>Bacteria</taxon>
        <taxon>Bacillati</taxon>
        <taxon>Actinomycetota</taxon>
        <taxon>Actinomycetes</taxon>
        <taxon>Micrococcales</taxon>
        <taxon>Microbacteriaceae</taxon>
        <taxon>Agromyces</taxon>
    </lineage>
</organism>
<name>A0A4P6FV80_9MICO</name>
<dbReference type="EMBL" id="CP035491">
    <property type="protein sequence ID" value="QAY74488.1"/>
    <property type="molecule type" value="Genomic_DNA"/>
</dbReference>
<keyword evidence="1" id="KW-0812">Transmembrane</keyword>
<evidence type="ECO:0000313" key="3">
    <source>
        <dbReference type="Proteomes" id="UP000291259"/>
    </source>
</evidence>
<dbReference type="RefSeq" id="WP_129192033.1">
    <property type="nucleotide sequence ID" value="NZ_CP035491.1"/>
</dbReference>
<feature type="transmembrane region" description="Helical" evidence="1">
    <location>
        <begin position="114"/>
        <end position="142"/>
    </location>
</feature>
<feature type="transmembrane region" description="Helical" evidence="1">
    <location>
        <begin position="197"/>
        <end position="219"/>
    </location>
</feature>
<keyword evidence="1" id="KW-1133">Transmembrane helix</keyword>
<proteinExistence type="predicted"/>